<dbReference type="AlphaFoldDB" id="A0A918S5U9"/>
<dbReference type="InterPro" id="IPR036390">
    <property type="entry name" value="WH_DNA-bd_sf"/>
</dbReference>
<dbReference type="InterPro" id="IPR036388">
    <property type="entry name" value="WH-like_DNA-bd_sf"/>
</dbReference>
<keyword evidence="1" id="KW-0238">DNA-binding</keyword>
<dbReference type="RefSeq" id="WP_189425272.1">
    <property type="nucleotide sequence ID" value="NZ_BMZE01000002.1"/>
</dbReference>
<name>A0A918S5U9_9HYPH</name>
<reference evidence="2" key="2">
    <citation type="submission" date="2020-09" db="EMBL/GenBank/DDBJ databases">
        <authorList>
            <person name="Sun Q."/>
            <person name="Kim S."/>
        </authorList>
    </citation>
    <scope>NUCLEOTIDE SEQUENCE</scope>
    <source>
        <strain evidence="2">KCTC 32437</strain>
    </source>
</reference>
<reference evidence="2" key="1">
    <citation type="journal article" date="2014" name="Int. J. Syst. Evol. Microbiol.">
        <title>Complete genome sequence of Corynebacterium casei LMG S-19264T (=DSM 44701T), isolated from a smear-ripened cheese.</title>
        <authorList>
            <consortium name="US DOE Joint Genome Institute (JGI-PGF)"/>
            <person name="Walter F."/>
            <person name="Albersmeier A."/>
            <person name="Kalinowski J."/>
            <person name="Ruckert C."/>
        </authorList>
    </citation>
    <scope>NUCLEOTIDE SEQUENCE</scope>
    <source>
        <strain evidence="2">KCTC 32437</strain>
    </source>
</reference>
<dbReference type="InterPro" id="IPR000944">
    <property type="entry name" value="Tscrpt_reg_Rrf2"/>
</dbReference>
<evidence type="ECO:0000313" key="2">
    <source>
        <dbReference type="EMBL" id="GHA22351.1"/>
    </source>
</evidence>
<dbReference type="NCBIfam" id="TIGR00738">
    <property type="entry name" value="rrf2_super"/>
    <property type="match status" value="1"/>
</dbReference>
<comment type="caution">
    <text evidence="2">The sequence shown here is derived from an EMBL/GenBank/DDBJ whole genome shotgun (WGS) entry which is preliminary data.</text>
</comment>
<sequence length="138" mass="14944">MRLTQFSDFALRLLILMAADPTRQITIAEVAKTYGVSRNHMMKVANRLAHAGLVRPSRGRRGGLALARDAEEISLGEVLRVTEPDFALVGCMAGQDCAIAANCRLPRALNAALLAFMQVADTQRLSSFVVAPPRIEAP</sequence>
<dbReference type="PANTHER" id="PTHR33221">
    <property type="entry name" value="WINGED HELIX-TURN-HELIX TRANSCRIPTIONAL REGULATOR, RRF2 FAMILY"/>
    <property type="match status" value="1"/>
</dbReference>
<dbReference type="Gene3D" id="1.10.10.10">
    <property type="entry name" value="Winged helix-like DNA-binding domain superfamily/Winged helix DNA-binding domain"/>
    <property type="match status" value="1"/>
</dbReference>
<dbReference type="PANTHER" id="PTHR33221:SF4">
    <property type="entry name" value="HTH-TYPE TRANSCRIPTIONAL REPRESSOR NSRR"/>
    <property type="match status" value="1"/>
</dbReference>
<dbReference type="PROSITE" id="PS51197">
    <property type="entry name" value="HTH_RRF2_2"/>
    <property type="match status" value="1"/>
</dbReference>
<dbReference type="GO" id="GO:0003677">
    <property type="term" value="F:DNA binding"/>
    <property type="evidence" value="ECO:0007669"/>
    <property type="project" value="UniProtKB-KW"/>
</dbReference>
<proteinExistence type="predicted"/>
<evidence type="ECO:0000313" key="3">
    <source>
        <dbReference type="Proteomes" id="UP000646579"/>
    </source>
</evidence>
<protein>
    <submittedName>
        <fullName evidence="2">Rrf2 family transcriptional regulator</fullName>
    </submittedName>
</protein>
<keyword evidence="3" id="KW-1185">Reference proteome</keyword>
<dbReference type="SUPFAM" id="SSF46785">
    <property type="entry name" value="Winged helix' DNA-binding domain"/>
    <property type="match status" value="1"/>
</dbReference>
<dbReference type="GO" id="GO:0005829">
    <property type="term" value="C:cytosol"/>
    <property type="evidence" value="ECO:0007669"/>
    <property type="project" value="TreeGrafter"/>
</dbReference>
<gene>
    <name evidence="2" type="ORF">GCM10007989_17180</name>
</gene>
<dbReference type="Pfam" id="PF02082">
    <property type="entry name" value="Rrf2"/>
    <property type="match status" value="1"/>
</dbReference>
<dbReference type="EMBL" id="BMZE01000002">
    <property type="protein sequence ID" value="GHA22351.1"/>
    <property type="molecule type" value="Genomic_DNA"/>
</dbReference>
<organism evidence="2 3">
    <name type="scientific">Devosia pacifica</name>
    <dbReference type="NCBI Taxonomy" id="1335967"/>
    <lineage>
        <taxon>Bacteria</taxon>
        <taxon>Pseudomonadati</taxon>
        <taxon>Pseudomonadota</taxon>
        <taxon>Alphaproteobacteria</taxon>
        <taxon>Hyphomicrobiales</taxon>
        <taxon>Devosiaceae</taxon>
        <taxon>Devosia</taxon>
    </lineage>
</organism>
<dbReference type="GO" id="GO:0003700">
    <property type="term" value="F:DNA-binding transcription factor activity"/>
    <property type="evidence" value="ECO:0007669"/>
    <property type="project" value="TreeGrafter"/>
</dbReference>
<accession>A0A918S5U9</accession>
<dbReference type="Proteomes" id="UP000646579">
    <property type="component" value="Unassembled WGS sequence"/>
</dbReference>
<evidence type="ECO:0000256" key="1">
    <source>
        <dbReference type="ARBA" id="ARBA00023125"/>
    </source>
</evidence>